<organism evidence="1 2">
    <name type="scientific">Denitromonas halophila</name>
    <dbReference type="NCBI Taxonomy" id="1629404"/>
    <lineage>
        <taxon>Bacteria</taxon>
        <taxon>Pseudomonadati</taxon>
        <taxon>Pseudomonadota</taxon>
        <taxon>Betaproteobacteria</taxon>
        <taxon>Rhodocyclales</taxon>
        <taxon>Zoogloeaceae</taxon>
        <taxon>Denitromonas</taxon>
    </lineage>
</organism>
<protein>
    <submittedName>
        <fullName evidence="1">Uncharacterized protein</fullName>
    </submittedName>
</protein>
<evidence type="ECO:0000313" key="1">
    <source>
        <dbReference type="EMBL" id="TVO76166.1"/>
    </source>
</evidence>
<evidence type="ECO:0000313" key="2">
    <source>
        <dbReference type="Proteomes" id="UP000318349"/>
    </source>
</evidence>
<proteinExistence type="predicted"/>
<dbReference type="AlphaFoldDB" id="A0A558E9K3"/>
<accession>A0A558E9K3</accession>
<gene>
    <name evidence="1" type="ORF">FHP89_12000</name>
</gene>
<name>A0A558E9K3_9RHOO</name>
<dbReference type="Proteomes" id="UP000318349">
    <property type="component" value="Unassembled WGS sequence"/>
</dbReference>
<reference evidence="1 2" key="1">
    <citation type="submission" date="2019-07" db="EMBL/GenBank/DDBJ databases">
        <title>The pathways for chlorine oxyanion respiration interact through the shared metabolite chlorate.</title>
        <authorList>
            <person name="Barnum T.P."/>
            <person name="Cheng Y."/>
            <person name="Hill K.A."/>
            <person name="Lucas L.N."/>
            <person name="Carlson H.K."/>
            <person name="Coates J.D."/>
        </authorList>
    </citation>
    <scope>NUCLEOTIDE SEQUENCE [LARGE SCALE GENOMIC DNA]</scope>
    <source>
        <strain evidence="1 2">SFB-1</strain>
    </source>
</reference>
<comment type="caution">
    <text evidence="1">The sequence shown here is derived from an EMBL/GenBank/DDBJ whole genome shotgun (WGS) entry which is preliminary data.</text>
</comment>
<dbReference type="EMBL" id="VMNI01000010">
    <property type="protein sequence ID" value="TVO76166.1"/>
    <property type="molecule type" value="Genomic_DNA"/>
</dbReference>
<sequence length="83" mass="8790">MSLASASTPLSAAQARAAAIGYLALACTGKRLPLQVHHGAAGHYIGTADEDGPVSRESVEYFFSHHAAEHALATGRWQQRIHP</sequence>